<organism evidence="1 2">
    <name type="scientific">Fusarium zealandicum</name>
    <dbReference type="NCBI Taxonomy" id="1053134"/>
    <lineage>
        <taxon>Eukaryota</taxon>
        <taxon>Fungi</taxon>
        <taxon>Dikarya</taxon>
        <taxon>Ascomycota</taxon>
        <taxon>Pezizomycotina</taxon>
        <taxon>Sordariomycetes</taxon>
        <taxon>Hypocreomycetidae</taxon>
        <taxon>Hypocreales</taxon>
        <taxon>Nectriaceae</taxon>
        <taxon>Fusarium</taxon>
        <taxon>Fusarium staphyleae species complex</taxon>
    </lineage>
</organism>
<proteinExistence type="predicted"/>
<dbReference type="AlphaFoldDB" id="A0A8H4UVK6"/>
<dbReference type="Proteomes" id="UP000635477">
    <property type="component" value="Unassembled WGS sequence"/>
</dbReference>
<sequence>MPLARLGIDSAIGLNSFSNLERAAKEERVVHADIARLVITAVDRDGAVRVGPNHHVEFLSKRKNSDIDHHGRRRERHKREHQKRLKAWAIV</sequence>
<dbReference type="EMBL" id="JABEYC010000019">
    <property type="protein sequence ID" value="KAF4984465.1"/>
    <property type="molecule type" value="Genomic_DNA"/>
</dbReference>
<accession>A0A8H4UVK6</accession>
<protein>
    <submittedName>
        <fullName evidence="1">Uncharacterized protein</fullName>
    </submittedName>
</protein>
<comment type="caution">
    <text evidence="1">The sequence shown here is derived from an EMBL/GenBank/DDBJ whole genome shotgun (WGS) entry which is preliminary data.</text>
</comment>
<reference evidence="1" key="1">
    <citation type="journal article" date="2020" name="BMC Genomics">
        <title>Correction to: Identification and distribution of gene clusters required for synthesis of sphingolipid metabolism inhibitors in diverse species of the filamentous fungus Fusarium.</title>
        <authorList>
            <person name="Kim H.S."/>
            <person name="Lohmar J.M."/>
            <person name="Busman M."/>
            <person name="Brown D.W."/>
            <person name="Naumann T.A."/>
            <person name="Divon H.H."/>
            <person name="Lysoe E."/>
            <person name="Uhlig S."/>
            <person name="Proctor R.H."/>
        </authorList>
    </citation>
    <scope>NUCLEOTIDE SEQUENCE</scope>
    <source>
        <strain evidence="1">NRRL 22465</strain>
    </source>
</reference>
<evidence type="ECO:0000313" key="2">
    <source>
        <dbReference type="Proteomes" id="UP000635477"/>
    </source>
</evidence>
<keyword evidence="2" id="KW-1185">Reference proteome</keyword>
<gene>
    <name evidence="1" type="ORF">FZEAL_366</name>
</gene>
<name>A0A8H4UVK6_9HYPO</name>
<reference evidence="1" key="2">
    <citation type="submission" date="2020-05" db="EMBL/GenBank/DDBJ databases">
        <authorList>
            <person name="Kim H.-S."/>
            <person name="Proctor R.H."/>
            <person name="Brown D.W."/>
        </authorList>
    </citation>
    <scope>NUCLEOTIDE SEQUENCE</scope>
    <source>
        <strain evidence="1">NRRL 22465</strain>
    </source>
</reference>
<evidence type="ECO:0000313" key="1">
    <source>
        <dbReference type="EMBL" id="KAF4984465.1"/>
    </source>
</evidence>